<protein>
    <recommendedName>
        <fullName evidence="12">ATP-dependent helicase BRM</fullName>
    </recommendedName>
</protein>
<evidence type="ECO:0000256" key="4">
    <source>
        <dbReference type="ARBA" id="ARBA00023117"/>
    </source>
</evidence>
<feature type="region of interest" description="Disordered" evidence="6">
    <location>
        <begin position="1"/>
        <end position="53"/>
    </location>
</feature>
<feature type="compositionally biased region" description="Gly residues" evidence="6">
    <location>
        <begin position="1"/>
        <end position="12"/>
    </location>
</feature>
<feature type="compositionally biased region" description="Basic and acidic residues" evidence="6">
    <location>
        <begin position="1821"/>
        <end position="1831"/>
    </location>
</feature>
<feature type="compositionally biased region" description="Polar residues" evidence="6">
    <location>
        <begin position="2172"/>
        <end position="2190"/>
    </location>
</feature>
<dbReference type="InterPro" id="IPR014001">
    <property type="entry name" value="Helicase_ATP-bd"/>
</dbReference>
<keyword evidence="3" id="KW-0805">Transcription regulation</keyword>
<dbReference type="InterPro" id="IPR049730">
    <property type="entry name" value="SNF2/RAD54-like_C"/>
</dbReference>
<comment type="caution">
    <text evidence="10">The sequence shown here is derived from an EMBL/GenBank/DDBJ whole genome shotgun (WGS) entry which is preliminary data.</text>
</comment>
<dbReference type="EMBL" id="JANQDX010000001">
    <property type="protein sequence ID" value="KAL0928135.1"/>
    <property type="molecule type" value="Genomic_DNA"/>
</dbReference>
<feature type="region of interest" description="Disordered" evidence="6">
    <location>
        <begin position="2081"/>
        <end position="2136"/>
    </location>
</feature>
<dbReference type="FunFam" id="3.40.50.300:FF:000762">
    <property type="entry name" value="ATP-dependent helicase BRM"/>
    <property type="match status" value="1"/>
</dbReference>
<keyword evidence="5" id="KW-0539">Nucleus</keyword>
<dbReference type="SMART" id="SM00951">
    <property type="entry name" value="QLQ"/>
    <property type="match status" value="1"/>
</dbReference>
<evidence type="ECO:0000259" key="9">
    <source>
        <dbReference type="PROSITE" id="PS51666"/>
    </source>
</evidence>
<feature type="compositionally biased region" description="Polar residues" evidence="6">
    <location>
        <begin position="1832"/>
        <end position="1841"/>
    </location>
</feature>
<feature type="compositionally biased region" description="Polar residues" evidence="6">
    <location>
        <begin position="2126"/>
        <end position="2136"/>
    </location>
</feature>
<accession>A0ABD0VSQ2</accession>
<keyword evidence="3" id="KW-0804">Transcription</keyword>
<evidence type="ECO:0000256" key="6">
    <source>
        <dbReference type="SAM" id="MobiDB-lite"/>
    </source>
</evidence>
<dbReference type="InterPro" id="IPR038718">
    <property type="entry name" value="SNF2-like_sf"/>
</dbReference>
<sequence>MQTGGGAVGRGRGPTVAPAPPGLSPSSATASPSSSSSAASAPRHLGFESLQQQQQQQLVLRQQQQQRQQLPQVRKPEQEHRLTYKLGAMHGVIGDGNFPSSSGVPASKFSRNLPHDYTRQLLEKKQIGHALEQPQNSINQAYAQFAMQAGQQQQRAHGNILVQQNEFGMMGPPTGGQEVLAGNVKMQEVMHVKAGNQTQLLRFSNSSDHTGCGEKQNEQDHMCDGQKNEPMAPKTATGQFTPTNMIRPIQSLQSQGSMRNIANQQLMMAQLQAMQTWAMDHNIDLTHPANANLIAQFLPILQSNRLTEMQKPNVRSTLAQQSSLSTLKPQAISSPVVNENSAQGNSINNLSVPAGLVRCGVGTNLANSKNMHMQQPQPVQTRVTQNEKGGVSQNEKGGVVATGGSGSVVHLPQGSTSSSQCFDLSNEKKLVATDLSQMPYFRKSQNIGHPSPQSALLSSEVAGIHVLARGGSRQTTQQLVGFTKQQLLVLKAQIFAFRRLKRGENALPPELLQSIVPPPLDSDPQVPLLSPKITKQENFMRQDAVEHERHPEHINIPQHAILSKGHILSKKLAVGEEKAPVVTPLPLEVVAPKEDAGAVNNGKVPEIYPVSVKAEQDVDHDSSFKGENDADKGKSVPSASSSVDDGHEKKLTTANASVPSNVKKYHGPLFDFPFYTRKYELLGLTTSINSNNFTLSYDINELLCEEGKEVLKKKGTVYLKKLANLLAFNLERKAFKPDLVLRLQIEEKKLRLLDIQSRLRDEVDEQQQEIMAMPDRPYRKFVRQCERQRLELIRQVQQLQKVTREKQLKSIFQWRKKLLETHWAIRDVRTTLNRGIAKYHEKMLREFSKRKDDDRSKRFEALKNNDVDRYREMLLEQQTSIPGDAAQRYAVLSSFLSQTEEYLHKLGTKITTSKKQRGVEEAANFAAAAARSQGLSEEEVKAAAACAREEVMIRNTFSEMNALRDGSSVNKYYNLAHAVNEKVVRQPSMLRAGTLRDYQLIGLQWMLSLYNNKLNGILADEMGLGKTVQVMALVAYLMEFKGNYGPHLIIVPNAVLVNWKSELHNWLPSVSCIFYVGSKEERLRLFSHEVCAMKFNVLVTTYEFVMYDRSKLSRIDWKYIIIDEAQRMKNRESVLARDLDRYRCQRRLLLTGTPLQNDLKELWSLLNLLLPEVFDNRKSFHDWFSKPFQKDGPSHNQVEDDWLETEKKVIVIHRLHQILEPFMLRRRVEDVEGSLPPKVSIVLRCRMSALQGAIYDWIKSTGTIRVDPNDELRKAEKNPNYQIKMYKNLNNKCMELRKACNHPLLNYPYFNDYSKEFLIRSCGKLWILDRILLKLHKTGHRVLLFSTMTKLLDILEEYLQWRRLVYRRIDGTTSLEDRESAIIDFNSPVSDSFIFLLSIRAAGRGLNLQTADTVIIYDPDPNPQNEEQAVARAHRIGQKREVKVIYMEAVVDKISSYQKEDELRNGGSGDSEGDLASKHRYMGSIESLIRNNIQQYKIDMADEVINAGRFDQRTTHEERRMTLETLLHDEERYQETVHDVPSLLEVNRMIARSEDEVELFGQMDEELDWAGEMTKHNQVPLWLRAGSKELNAFIAKLYKRPSKNILGSVVDLESSEMIPGSSLSKIERKRGRPKGVITQKYLSYVEFDDEDGEDIDASSEEGNEYCLREEDREMGYIEDEDLSGAAVLQGNVNDPLEDEELVCDGAGYEFPDATEGSRHTHICEEAGSTGSSFENRRVQQPITPFMSLRKFGSLSELDARPGVLSTKLNELEEGEIAVSGDSYIGIQQSGSWNHDHDEGDDEQVIQPKLKRKRSKRFRPKHTVERSEEKSSTYRTFSRHGSQPLSYVHHDNVILSRMDGGIGELNGKSPSSLKQITNFPTRRAPIINKHKYGGSSYLIGCEEDALDHSRESWNGQARYNTGPGLIRKKMSDSMQRKCKNVISKLQRKIDKEGFQIVPMLYDLLKKNDTSNPTSKFSKMSNPFNLWIIDQRVESLEYAKVADFVADVQSMLKNVVQFCKHSQEAKYEARKLQDIFFHIMKIAFPDKDFREAKMALSFSSPGQAGTAAKQSMRACSINHSKLQNMVREDGDPSPVKPASRTPNFKSNPLPHEGRVRVNPLRFEKDTRPSTGSSLEQSVVDSPLLGSLLSHPGDLVICKKKRKDRDKSSARPKMSSLSPVNPSQALLPVGTNQGVRSPVMKDFVRPTQQMAGRVFSAALHRSGGVGASSMEELQWARPVKRMRTDIGRRRPIHLL</sequence>
<feature type="domain" description="Helicase ATP-binding" evidence="7">
    <location>
        <begin position="1007"/>
        <end position="1172"/>
    </location>
</feature>
<dbReference type="InterPro" id="IPR036427">
    <property type="entry name" value="Bromodomain-like_sf"/>
</dbReference>
<dbReference type="Pfam" id="PF00439">
    <property type="entry name" value="Bromodomain"/>
    <property type="match status" value="1"/>
</dbReference>
<dbReference type="InterPro" id="IPR027417">
    <property type="entry name" value="P-loop_NTPase"/>
</dbReference>
<dbReference type="FunFam" id="3.40.50.10810:FF:000017">
    <property type="entry name" value="ATP-dependent helicase BRM"/>
    <property type="match status" value="1"/>
</dbReference>
<dbReference type="Gene3D" id="1.20.920.10">
    <property type="entry name" value="Bromodomain-like"/>
    <property type="match status" value="1"/>
</dbReference>
<feature type="region of interest" description="Disordered" evidence="6">
    <location>
        <begin position="2153"/>
        <end position="2190"/>
    </location>
</feature>
<reference evidence="10 11" key="1">
    <citation type="journal article" date="2024" name="Plant Biotechnol. J.">
        <title>Dendrobium thyrsiflorum genome and its molecular insights into genes involved in important horticultural traits.</title>
        <authorList>
            <person name="Chen B."/>
            <person name="Wang J.Y."/>
            <person name="Zheng P.J."/>
            <person name="Li K.L."/>
            <person name="Liang Y.M."/>
            <person name="Chen X.F."/>
            <person name="Zhang C."/>
            <person name="Zhao X."/>
            <person name="He X."/>
            <person name="Zhang G.Q."/>
            <person name="Liu Z.J."/>
            <person name="Xu Q."/>
        </authorList>
    </citation>
    <scope>NUCLEOTIDE SEQUENCE [LARGE SCALE GENOMIC DNA]</scope>
    <source>
        <strain evidence="10">GZMU011</strain>
    </source>
</reference>
<dbReference type="PANTHER" id="PTHR10799">
    <property type="entry name" value="SNF2/RAD54 HELICASE FAMILY"/>
    <property type="match status" value="1"/>
</dbReference>
<dbReference type="Gene3D" id="3.40.50.300">
    <property type="entry name" value="P-loop containing nucleotide triphosphate hydrolases"/>
    <property type="match status" value="1"/>
</dbReference>
<comment type="subcellular location">
    <subcellularLocation>
        <location evidence="1">Nucleus</location>
    </subcellularLocation>
</comment>
<feature type="compositionally biased region" description="Basic and acidic residues" evidence="6">
    <location>
        <begin position="2109"/>
        <end position="2125"/>
    </location>
</feature>
<evidence type="ECO:0000259" key="8">
    <source>
        <dbReference type="PROSITE" id="PS51194"/>
    </source>
</evidence>
<feature type="domain" description="Helicase C-terminal" evidence="8">
    <location>
        <begin position="1327"/>
        <end position="1504"/>
    </location>
</feature>
<keyword evidence="11" id="KW-1185">Reference proteome</keyword>
<dbReference type="PROSITE" id="PS51666">
    <property type="entry name" value="QLQ"/>
    <property type="match status" value="1"/>
</dbReference>
<gene>
    <name evidence="10" type="ORF">M5K25_000002</name>
</gene>
<keyword evidence="2" id="KW-0378">Hydrolase</keyword>
<dbReference type="SMART" id="SM00487">
    <property type="entry name" value="DEXDc"/>
    <property type="match status" value="1"/>
</dbReference>
<dbReference type="Pfam" id="PF00176">
    <property type="entry name" value="SNF2-rel_dom"/>
    <property type="match status" value="1"/>
</dbReference>
<dbReference type="Pfam" id="PF00271">
    <property type="entry name" value="Helicase_C"/>
    <property type="match status" value="1"/>
</dbReference>
<evidence type="ECO:0000256" key="5">
    <source>
        <dbReference type="ARBA" id="ARBA00023242"/>
    </source>
</evidence>
<dbReference type="CDD" id="cd18793">
    <property type="entry name" value="SF2_C_SNF"/>
    <property type="match status" value="1"/>
</dbReference>
<proteinExistence type="predicted"/>
<evidence type="ECO:0000313" key="11">
    <source>
        <dbReference type="Proteomes" id="UP001552299"/>
    </source>
</evidence>
<evidence type="ECO:0000256" key="1">
    <source>
        <dbReference type="ARBA" id="ARBA00004123"/>
    </source>
</evidence>
<evidence type="ECO:0000313" key="10">
    <source>
        <dbReference type="EMBL" id="KAL0928135.1"/>
    </source>
</evidence>
<dbReference type="Pfam" id="PF08880">
    <property type="entry name" value="QLQ"/>
    <property type="match status" value="1"/>
</dbReference>
<feature type="domain" description="QLQ" evidence="9">
    <location>
        <begin position="481"/>
        <end position="517"/>
    </location>
</feature>
<dbReference type="Gene3D" id="1.20.5.170">
    <property type="match status" value="1"/>
</dbReference>
<feature type="compositionally biased region" description="Basic residues" evidence="6">
    <location>
        <begin position="1808"/>
        <end position="1820"/>
    </location>
</feature>
<dbReference type="SMART" id="SM00490">
    <property type="entry name" value="HELICc"/>
    <property type="match status" value="1"/>
</dbReference>
<dbReference type="Proteomes" id="UP001552299">
    <property type="component" value="Unassembled WGS sequence"/>
</dbReference>
<evidence type="ECO:0008006" key="12">
    <source>
        <dbReference type="Google" id="ProtNLM"/>
    </source>
</evidence>
<dbReference type="Gene3D" id="3.40.50.10810">
    <property type="entry name" value="Tandem AAA-ATPase domain"/>
    <property type="match status" value="1"/>
</dbReference>
<dbReference type="GO" id="GO:0016787">
    <property type="term" value="F:hydrolase activity"/>
    <property type="evidence" value="ECO:0007669"/>
    <property type="project" value="UniProtKB-KW"/>
</dbReference>
<dbReference type="GO" id="GO:0005634">
    <property type="term" value="C:nucleus"/>
    <property type="evidence" value="ECO:0007669"/>
    <property type="project" value="UniProtKB-SubCell"/>
</dbReference>
<evidence type="ECO:0000259" key="7">
    <source>
        <dbReference type="PROSITE" id="PS51192"/>
    </source>
</evidence>
<evidence type="ECO:0000256" key="2">
    <source>
        <dbReference type="ARBA" id="ARBA00022801"/>
    </source>
</evidence>
<dbReference type="InterPro" id="IPR000330">
    <property type="entry name" value="SNF2_N"/>
</dbReference>
<feature type="region of interest" description="Disordered" evidence="6">
    <location>
        <begin position="1788"/>
        <end position="1841"/>
    </location>
</feature>
<dbReference type="InterPro" id="IPR014978">
    <property type="entry name" value="Gln-Leu-Gln_QLQ"/>
</dbReference>
<feature type="compositionally biased region" description="Basic and acidic residues" evidence="6">
    <location>
        <begin position="615"/>
        <end position="634"/>
    </location>
</feature>
<evidence type="ECO:0000256" key="3">
    <source>
        <dbReference type="ARBA" id="ARBA00023015"/>
    </source>
</evidence>
<feature type="compositionally biased region" description="Low complexity" evidence="6">
    <location>
        <begin position="24"/>
        <end position="42"/>
    </location>
</feature>
<dbReference type="SUPFAM" id="SSF47370">
    <property type="entry name" value="Bromodomain"/>
    <property type="match status" value="1"/>
</dbReference>
<name>A0ABD0VSQ2_DENTH</name>
<dbReference type="InterPro" id="IPR001650">
    <property type="entry name" value="Helicase_C-like"/>
</dbReference>
<dbReference type="PROSITE" id="PS51192">
    <property type="entry name" value="HELICASE_ATP_BIND_1"/>
    <property type="match status" value="1"/>
</dbReference>
<organism evidence="10 11">
    <name type="scientific">Dendrobium thyrsiflorum</name>
    <name type="common">Pinecone-like raceme dendrobium</name>
    <name type="synonym">Orchid</name>
    <dbReference type="NCBI Taxonomy" id="117978"/>
    <lineage>
        <taxon>Eukaryota</taxon>
        <taxon>Viridiplantae</taxon>
        <taxon>Streptophyta</taxon>
        <taxon>Embryophyta</taxon>
        <taxon>Tracheophyta</taxon>
        <taxon>Spermatophyta</taxon>
        <taxon>Magnoliopsida</taxon>
        <taxon>Liliopsida</taxon>
        <taxon>Asparagales</taxon>
        <taxon>Orchidaceae</taxon>
        <taxon>Epidendroideae</taxon>
        <taxon>Malaxideae</taxon>
        <taxon>Dendrobiinae</taxon>
        <taxon>Dendrobium</taxon>
    </lineage>
</organism>
<dbReference type="InterPro" id="IPR001487">
    <property type="entry name" value="Bromodomain"/>
</dbReference>
<keyword evidence="4" id="KW-0103">Bromodomain</keyword>
<dbReference type="PROSITE" id="PS51194">
    <property type="entry name" value="HELICASE_CTER"/>
    <property type="match status" value="1"/>
</dbReference>
<dbReference type="SUPFAM" id="SSF52540">
    <property type="entry name" value="P-loop containing nucleoside triphosphate hydrolases"/>
    <property type="match status" value="2"/>
</dbReference>
<feature type="region of interest" description="Disordered" evidence="6">
    <location>
        <begin position="615"/>
        <end position="648"/>
    </location>
</feature>